<evidence type="ECO:0000256" key="1">
    <source>
        <dbReference type="SAM" id="MobiDB-lite"/>
    </source>
</evidence>
<evidence type="ECO:0000313" key="2">
    <source>
        <dbReference type="EMBL" id="TWT94900.1"/>
    </source>
</evidence>
<evidence type="ECO:0000313" key="3">
    <source>
        <dbReference type="Proteomes" id="UP000316213"/>
    </source>
</evidence>
<keyword evidence="3" id="KW-1185">Reference proteome</keyword>
<protein>
    <submittedName>
        <fullName evidence="2">Dockerin type I repeat protein</fullName>
    </submittedName>
</protein>
<feature type="region of interest" description="Disordered" evidence="1">
    <location>
        <begin position="1063"/>
        <end position="1090"/>
    </location>
</feature>
<dbReference type="InterPro" id="IPR002105">
    <property type="entry name" value="Dockerin_1_rpt"/>
</dbReference>
<name>A0A5C6A686_9BACT</name>
<dbReference type="OrthoDB" id="257811at2"/>
<organism evidence="2 3">
    <name type="scientific">Neorhodopirellula pilleata</name>
    <dbReference type="NCBI Taxonomy" id="2714738"/>
    <lineage>
        <taxon>Bacteria</taxon>
        <taxon>Pseudomonadati</taxon>
        <taxon>Planctomycetota</taxon>
        <taxon>Planctomycetia</taxon>
        <taxon>Pirellulales</taxon>
        <taxon>Pirellulaceae</taxon>
        <taxon>Neorhodopirellula</taxon>
    </lineage>
</organism>
<reference evidence="2 3" key="1">
    <citation type="submission" date="2019-02" db="EMBL/GenBank/DDBJ databases">
        <title>Deep-cultivation of Planctomycetes and their phenomic and genomic characterization uncovers novel biology.</title>
        <authorList>
            <person name="Wiegand S."/>
            <person name="Jogler M."/>
            <person name="Boedeker C."/>
            <person name="Pinto D."/>
            <person name="Vollmers J."/>
            <person name="Rivas-Marin E."/>
            <person name="Kohn T."/>
            <person name="Peeters S.H."/>
            <person name="Heuer A."/>
            <person name="Rast P."/>
            <person name="Oberbeckmann S."/>
            <person name="Bunk B."/>
            <person name="Jeske O."/>
            <person name="Meyerdierks A."/>
            <person name="Storesund J.E."/>
            <person name="Kallscheuer N."/>
            <person name="Luecker S."/>
            <person name="Lage O.M."/>
            <person name="Pohl T."/>
            <person name="Merkel B.J."/>
            <person name="Hornburger P."/>
            <person name="Mueller R.-W."/>
            <person name="Bruemmer F."/>
            <person name="Labrenz M."/>
            <person name="Spormann A.M."/>
            <person name="Op Den Camp H."/>
            <person name="Overmann J."/>
            <person name="Amann R."/>
            <person name="Jetten M.S.M."/>
            <person name="Mascher T."/>
            <person name="Medema M.H."/>
            <person name="Devos D.P."/>
            <person name="Kaster A.-K."/>
            <person name="Ovreas L."/>
            <person name="Rohde M."/>
            <person name="Galperin M.Y."/>
            <person name="Jogler C."/>
        </authorList>
    </citation>
    <scope>NUCLEOTIDE SEQUENCE [LARGE SCALE GENOMIC DNA]</scope>
    <source>
        <strain evidence="2 3">Pla100</strain>
    </source>
</reference>
<comment type="caution">
    <text evidence="2">The sequence shown here is derived from an EMBL/GenBank/DDBJ whole genome shotgun (WGS) entry which is preliminary data.</text>
</comment>
<dbReference type="Gene3D" id="1.10.1330.10">
    <property type="entry name" value="Dockerin domain"/>
    <property type="match status" value="1"/>
</dbReference>
<sequence>MSQRRPIRLESLEKRELLAAEVLSERTPNHLMNVERPSAVVSIPSDGDATNTDALDRLNRPMAPNVVPPGLLIADYFVPPENHVIAEHGNRVIVASNTPMFYPQLASESRPSELLPVSRLFVFEKTVDQDGETDGLTEILEIDLDFQVASLLVDGNTIVARSHQDNYGWYRLPSPMTSSDLALIQIQEGDDGTITHSLATKTLDRAIAQWDLTDGQLSLALAEHYQWWVDPVLPVDPIPYELIDDAQRVNLQRPHENTDLQPLLTLVDVSAGEFDRIASQTLPRRSEVTFVDGKTFVSTTTNAGAQLFGVSLVDGVMVKSDAVRYSGESFVHFADDGQSAIAIERDANDFTIARIHVFDLSGESPSLFSSIDVDENASYLIELTSQYAVFGHHEFNTESNTGSFSLVIVDTGRFVNVLPQNRVRRVELPENVQIGSGVNVGGDLMVFRASRTIETEVLETEVLETERPEGRIQNVVTAWETVLLTISLSRAEVISENVLDTEENSTSFGELVLIDADTRALGIRSWRHSPVAVRPIELDGVLTADLTIGMPYWPEFAESGFLFGKLDDSGTFVRDGFIDELPSGSSLFTPEHLLVTSSNRVYRYDWDSPNDPVSLPLYEVTEQVIAVDDYYQVIDDGRDHILDVLANDTMVYPWVTHFNGLTIDELLDAPEGVEIVGDRRIRIPAAIVESNETLTLRYVTGSEDSPSIGTVHIHVRQVDEETIDAIGESVRSAAAAELETNVQNVVIVNVERRFERTQRLPNPIPNPLPNEPVTGELTRADAELVFLLRSPVGTAQYATNLDGDVVWYRILRDETPIDREPKMKITVRAVDQDGQPIERAQPGQKFFLEVIGTDLRERSASGIFSAAFDLSLPEGQLRLTGQRTVGDDFSELGEAEITDYVIDEYAVMSLFSAGSDPVDGGTVPGVRQTLAKFEVEALRVGRIELEPNQVERTELDYTLFGMNSELMGTQVIFEGTRLLIQPTERPDEPSERIRRLDANGSGDVTAVDALMVINFLNNNGPMSRDDLDLAAMPSVMTLDTNNDGAITALDALVVINQINASTSAAGEPSTRDLDSSDDDERMDDQLGGLF</sequence>
<dbReference type="Proteomes" id="UP000316213">
    <property type="component" value="Unassembled WGS sequence"/>
</dbReference>
<accession>A0A5C6A686</accession>
<dbReference type="GO" id="GO:0004553">
    <property type="term" value="F:hydrolase activity, hydrolyzing O-glycosyl compounds"/>
    <property type="evidence" value="ECO:0007669"/>
    <property type="project" value="InterPro"/>
</dbReference>
<gene>
    <name evidence="2" type="ORF">Pla100_34710</name>
</gene>
<dbReference type="CDD" id="cd14256">
    <property type="entry name" value="Dockerin_I"/>
    <property type="match status" value="1"/>
</dbReference>
<dbReference type="AlphaFoldDB" id="A0A5C6A686"/>
<dbReference type="InterPro" id="IPR036439">
    <property type="entry name" value="Dockerin_dom_sf"/>
</dbReference>
<dbReference type="GO" id="GO:0000272">
    <property type="term" value="P:polysaccharide catabolic process"/>
    <property type="evidence" value="ECO:0007669"/>
    <property type="project" value="InterPro"/>
</dbReference>
<proteinExistence type="predicted"/>
<dbReference type="Pfam" id="PF00404">
    <property type="entry name" value="Dockerin_1"/>
    <property type="match status" value="1"/>
</dbReference>
<dbReference type="EMBL" id="SJPM01000007">
    <property type="protein sequence ID" value="TWT94900.1"/>
    <property type="molecule type" value="Genomic_DNA"/>
</dbReference>
<dbReference type="RefSeq" id="WP_146578873.1">
    <property type="nucleotide sequence ID" value="NZ_SJPM01000007.1"/>
</dbReference>
<dbReference type="SUPFAM" id="SSF63446">
    <property type="entry name" value="Type I dockerin domain"/>
    <property type="match status" value="1"/>
</dbReference>